<sequence length="209" mass="23774">MEYLVPTVFLFIVPVFIYLIVRLKKGTPQDLTPSAKKKVEVQQKKAQTENAISGVKGLLQTVANKIDEIKDIKHEIWTKEHMIDNTRDSVLTSRLHSEKMELEVEVEGRISELQCEIPSLKKMFEGISLDKYAPFGAAYLAMSFSNDVQGQRKWLQESLEKLLTLAARAESTGCNSIENYLSEFQTVMNFMKGLINQTILIIEQMNGTK</sequence>
<dbReference type="HOGENOM" id="CLU_1316424_0_0_1"/>
<name>G0NI36_CAEBE</name>
<keyword evidence="1" id="KW-0812">Transmembrane</keyword>
<dbReference type="AlphaFoldDB" id="G0NI36"/>
<protein>
    <submittedName>
        <fullName evidence="2">Uncharacterized protein</fullName>
    </submittedName>
</protein>
<keyword evidence="1" id="KW-0472">Membrane</keyword>
<accession>G0NI36</accession>
<feature type="transmembrane region" description="Helical" evidence="1">
    <location>
        <begin position="6"/>
        <end position="23"/>
    </location>
</feature>
<dbReference type="InParanoid" id="G0NI36"/>
<organism evidence="3">
    <name type="scientific">Caenorhabditis brenneri</name>
    <name type="common">Nematode worm</name>
    <dbReference type="NCBI Taxonomy" id="135651"/>
    <lineage>
        <taxon>Eukaryota</taxon>
        <taxon>Metazoa</taxon>
        <taxon>Ecdysozoa</taxon>
        <taxon>Nematoda</taxon>
        <taxon>Chromadorea</taxon>
        <taxon>Rhabditida</taxon>
        <taxon>Rhabditina</taxon>
        <taxon>Rhabditomorpha</taxon>
        <taxon>Rhabditoidea</taxon>
        <taxon>Rhabditidae</taxon>
        <taxon>Peloderinae</taxon>
        <taxon>Caenorhabditis</taxon>
    </lineage>
</organism>
<dbReference type="Proteomes" id="UP000008068">
    <property type="component" value="Unassembled WGS sequence"/>
</dbReference>
<evidence type="ECO:0000313" key="2">
    <source>
        <dbReference type="EMBL" id="EGT31592.1"/>
    </source>
</evidence>
<proteinExistence type="predicted"/>
<evidence type="ECO:0000313" key="3">
    <source>
        <dbReference type="Proteomes" id="UP000008068"/>
    </source>
</evidence>
<reference evidence="3" key="1">
    <citation type="submission" date="2011-07" db="EMBL/GenBank/DDBJ databases">
        <authorList>
            <consortium name="Caenorhabditis brenneri Sequencing and Analysis Consortium"/>
            <person name="Wilson R.K."/>
        </authorList>
    </citation>
    <scope>NUCLEOTIDE SEQUENCE [LARGE SCALE GENOMIC DNA]</scope>
    <source>
        <strain evidence="3">PB2801</strain>
    </source>
</reference>
<keyword evidence="3" id="KW-1185">Reference proteome</keyword>
<evidence type="ECO:0000256" key="1">
    <source>
        <dbReference type="SAM" id="Phobius"/>
    </source>
</evidence>
<keyword evidence="1" id="KW-1133">Transmembrane helix</keyword>
<gene>
    <name evidence="2" type="ORF">CAEBREN_22082</name>
</gene>
<dbReference type="EMBL" id="GL379887">
    <property type="protein sequence ID" value="EGT31592.1"/>
    <property type="molecule type" value="Genomic_DNA"/>
</dbReference>